<accession>A0A239KBT9</accession>
<feature type="domain" description="Tyr recombinase" evidence="5">
    <location>
        <begin position="203"/>
        <end position="382"/>
    </location>
</feature>
<keyword evidence="2" id="KW-0229">DNA integration</keyword>
<dbReference type="Gene3D" id="1.10.150.130">
    <property type="match status" value="1"/>
</dbReference>
<evidence type="ECO:0000313" key="7">
    <source>
        <dbReference type="Proteomes" id="UP000198281"/>
    </source>
</evidence>
<comment type="similarity">
    <text evidence="1">Belongs to the 'phage' integrase family.</text>
</comment>
<evidence type="ECO:0000256" key="1">
    <source>
        <dbReference type="ARBA" id="ARBA00008857"/>
    </source>
</evidence>
<dbReference type="OrthoDB" id="7388552at2"/>
<dbReference type="InterPro" id="IPR050808">
    <property type="entry name" value="Phage_Integrase"/>
</dbReference>
<dbReference type="Pfam" id="PF00589">
    <property type="entry name" value="Phage_integrase"/>
    <property type="match status" value="1"/>
</dbReference>
<dbReference type="PANTHER" id="PTHR30629">
    <property type="entry name" value="PROPHAGE INTEGRASE"/>
    <property type="match status" value="1"/>
</dbReference>
<proteinExistence type="inferred from homology"/>
<dbReference type="InterPro" id="IPR025166">
    <property type="entry name" value="Integrase_DNA_bind_dom"/>
</dbReference>
<organism evidence="6 7">
    <name type="scientific">Edaphosphingomonas laterariae</name>
    <dbReference type="NCBI Taxonomy" id="861865"/>
    <lineage>
        <taxon>Bacteria</taxon>
        <taxon>Pseudomonadati</taxon>
        <taxon>Pseudomonadota</taxon>
        <taxon>Alphaproteobacteria</taxon>
        <taxon>Sphingomonadales</taxon>
        <taxon>Rhizorhabdaceae</taxon>
        <taxon>Edaphosphingomonas</taxon>
    </lineage>
</organism>
<dbReference type="InterPro" id="IPR011010">
    <property type="entry name" value="DNA_brk_join_enz"/>
</dbReference>
<dbReference type="SUPFAM" id="SSF56349">
    <property type="entry name" value="DNA breaking-rejoining enzymes"/>
    <property type="match status" value="1"/>
</dbReference>
<name>A0A239KBT9_9SPHN</name>
<dbReference type="Pfam" id="PF22022">
    <property type="entry name" value="Phage_int_M"/>
    <property type="match status" value="1"/>
</dbReference>
<dbReference type="AlphaFoldDB" id="A0A239KBT9"/>
<gene>
    <name evidence="6" type="ORF">SAMN06295912_14913</name>
</gene>
<evidence type="ECO:0000256" key="2">
    <source>
        <dbReference type="ARBA" id="ARBA00022908"/>
    </source>
</evidence>
<evidence type="ECO:0000259" key="5">
    <source>
        <dbReference type="PROSITE" id="PS51898"/>
    </source>
</evidence>
<evidence type="ECO:0000313" key="6">
    <source>
        <dbReference type="EMBL" id="SNT15143.1"/>
    </source>
</evidence>
<dbReference type="PANTHER" id="PTHR30629:SF2">
    <property type="entry name" value="PROPHAGE INTEGRASE INTS-RELATED"/>
    <property type="match status" value="1"/>
</dbReference>
<dbReference type="Gene3D" id="1.10.443.10">
    <property type="entry name" value="Intergrase catalytic core"/>
    <property type="match status" value="1"/>
</dbReference>
<dbReference type="Proteomes" id="UP000198281">
    <property type="component" value="Unassembled WGS sequence"/>
</dbReference>
<keyword evidence="4" id="KW-0233">DNA recombination</keyword>
<dbReference type="InterPro" id="IPR010998">
    <property type="entry name" value="Integrase_recombinase_N"/>
</dbReference>
<dbReference type="InterPro" id="IPR013762">
    <property type="entry name" value="Integrase-like_cat_sf"/>
</dbReference>
<dbReference type="GO" id="GO:0006310">
    <property type="term" value="P:DNA recombination"/>
    <property type="evidence" value="ECO:0007669"/>
    <property type="project" value="UniProtKB-KW"/>
</dbReference>
<dbReference type="Pfam" id="PF13356">
    <property type="entry name" value="Arm-DNA-bind_3"/>
    <property type="match status" value="1"/>
</dbReference>
<evidence type="ECO:0000256" key="4">
    <source>
        <dbReference type="ARBA" id="ARBA00023172"/>
    </source>
</evidence>
<reference evidence="7" key="1">
    <citation type="submission" date="2017-06" db="EMBL/GenBank/DDBJ databases">
        <authorList>
            <person name="Varghese N."/>
            <person name="Submissions S."/>
        </authorList>
    </citation>
    <scope>NUCLEOTIDE SEQUENCE [LARGE SCALE GENOMIC DNA]</scope>
    <source>
        <strain evidence="7">LNB2</strain>
    </source>
</reference>
<dbReference type="Gene3D" id="3.30.160.390">
    <property type="entry name" value="Integrase, DNA-binding domain"/>
    <property type="match status" value="1"/>
</dbReference>
<dbReference type="PROSITE" id="PS51898">
    <property type="entry name" value="TYR_RECOMBINASE"/>
    <property type="match status" value="1"/>
</dbReference>
<keyword evidence="3" id="KW-0238">DNA-binding</keyword>
<evidence type="ECO:0000256" key="3">
    <source>
        <dbReference type="ARBA" id="ARBA00023125"/>
    </source>
</evidence>
<protein>
    <submittedName>
        <fullName evidence="6">Integrase</fullName>
    </submittedName>
</protein>
<sequence length="442" mass="50029">MALTDTAVRNAKPKSKPYKITDGQGLYLLVNPGGSKLWRVKYRLNGVERKLALGSYPEITLAEARSARDAARRQVAHAVDPNAAKRQARIEASIRASHSFASVAEELIEKKTREGLAEPTLKKMRWFVKLLGRDFGKRPIAEITPQELLHELRKHERRGRLDTTNLLRAFASRVFRYGVATARADRDPAQLLIGALTTARVKHFPAITDPAAFGALLRAIEDYQGDPAVIYALKLTPHVFQRPGEIRHMEWTEVDFDKAVWIIPEGKMKMRQPHSVPLSRQSLAILADMRSLSGSGRYVFPSIRTRERPLSENTINASLRRMGFPKDQMTAHGFRTSASSLLNESGKWNPDAIERALAHMVAGSVRRIYNQSAYWRERVAMAQWWSDYLDELRDGGNVPRQQEKIEGWSTMTTPAPFGELSYGFSMRTKMKHEGNWTTLSAR</sequence>
<dbReference type="InterPro" id="IPR053876">
    <property type="entry name" value="Phage_int_M"/>
</dbReference>
<dbReference type="InterPro" id="IPR002104">
    <property type="entry name" value="Integrase_catalytic"/>
</dbReference>
<keyword evidence="7" id="KW-1185">Reference proteome</keyword>
<dbReference type="InterPro" id="IPR038488">
    <property type="entry name" value="Integrase_DNA-bd_sf"/>
</dbReference>
<dbReference type="GO" id="GO:0015074">
    <property type="term" value="P:DNA integration"/>
    <property type="evidence" value="ECO:0007669"/>
    <property type="project" value="UniProtKB-KW"/>
</dbReference>
<dbReference type="RefSeq" id="WP_089221294.1">
    <property type="nucleotide sequence ID" value="NZ_FZOS01000049.1"/>
</dbReference>
<dbReference type="GO" id="GO:0003677">
    <property type="term" value="F:DNA binding"/>
    <property type="evidence" value="ECO:0007669"/>
    <property type="project" value="UniProtKB-KW"/>
</dbReference>
<dbReference type="EMBL" id="FZOS01000049">
    <property type="protein sequence ID" value="SNT15143.1"/>
    <property type="molecule type" value="Genomic_DNA"/>
</dbReference>
<dbReference type="CDD" id="cd00801">
    <property type="entry name" value="INT_P4_C"/>
    <property type="match status" value="1"/>
</dbReference>